<organism evidence="3">
    <name type="scientific">Sesamum radiatum</name>
    <name type="common">Black benniseed</name>
    <dbReference type="NCBI Taxonomy" id="300843"/>
    <lineage>
        <taxon>Eukaryota</taxon>
        <taxon>Viridiplantae</taxon>
        <taxon>Streptophyta</taxon>
        <taxon>Embryophyta</taxon>
        <taxon>Tracheophyta</taxon>
        <taxon>Spermatophyta</taxon>
        <taxon>Magnoliopsida</taxon>
        <taxon>eudicotyledons</taxon>
        <taxon>Gunneridae</taxon>
        <taxon>Pentapetalae</taxon>
        <taxon>asterids</taxon>
        <taxon>lamiids</taxon>
        <taxon>Lamiales</taxon>
        <taxon>Pedaliaceae</taxon>
        <taxon>Sesamum</taxon>
    </lineage>
</organism>
<name>A0AAW2MVH7_SESRA</name>
<dbReference type="EMBL" id="JACGWJ010000021">
    <property type="protein sequence ID" value="KAL0335180.1"/>
    <property type="molecule type" value="Genomic_DNA"/>
</dbReference>
<proteinExistence type="predicted"/>
<evidence type="ECO:0008006" key="4">
    <source>
        <dbReference type="Google" id="ProtNLM"/>
    </source>
</evidence>
<evidence type="ECO:0000256" key="1">
    <source>
        <dbReference type="SAM" id="Coils"/>
    </source>
</evidence>
<dbReference type="AlphaFoldDB" id="A0AAW2MVH7"/>
<reference evidence="3" key="1">
    <citation type="submission" date="2020-06" db="EMBL/GenBank/DDBJ databases">
        <authorList>
            <person name="Li T."/>
            <person name="Hu X."/>
            <person name="Zhang T."/>
            <person name="Song X."/>
            <person name="Zhang H."/>
            <person name="Dai N."/>
            <person name="Sheng W."/>
            <person name="Hou X."/>
            <person name="Wei L."/>
        </authorList>
    </citation>
    <scope>NUCLEOTIDE SEQUENCE</scope>
    <source>
        <strain evidence="3">G02</strain>
        <tissue evidence="3">Leaf</tissue>
    </source>
</reference>
<comment type="caution">
    <text evidence="3">The sequence shown here is derived from an EMBL/GenBank/DDBJ whole genome shotgun (WGS) entry which is preliminary data.</text>
</comment>
<dbReference type="PANTHER" id="PTHR12707:SF0">
    <property type="entry name" value="PININ"/>
    <property type="match status" value="1"/>
</dbReference>
<gene>
    <name evidence="3" type="ORF">Sradi_4729900</name>
</gene>
<feature type="compositionally biased region" description="Acidic residues" evidence="2">
    <location>
        <begin position="142"/>
        <end position="165"/>
    </location>
</feature>
<feature type="compositionally biased region" description="Basic and acidic residues" evidence="2">
    <location>
        <begin position="123"/>
        <end position="132"/>
    </location>
</feature>
<feature type="coiled-coil region" evidence="1">
    <location>
        <begin position="4"/>
        <end position="31"/>
    </location>
</feature>
<evidence type="ECO:0000313" key="3">
    <source>
        <dbReference type="EMBL" id="KAL0335180.1"/>
    </source>
</evidence>
<sequence>MGSTAVAEKTEEELRKEIDELYRQQREITERLRDPRGIRRGGLSGAGIRNFAANGGRQRGFVRPMFQEWKAARREELSQYQKQIAEQYVANVDKELERWQNGRKGRRANNDMANLQETMDKELETHQLEHGPKTRKIPGQDNNEDEDDVEDINVGEDDMMDDVLGVDDNRRVDETVKVEEAGNGSPIEEKKE</sequence>
<dbReference type="InterPro" id="IPR039853">
    <property type="entry name" value="Pinin"/>
</dbReference>
<feature type="compositionally biased region" description="Basic and acidic residues" evidence="2">
    <location>
        <begin position="167"/>
        <end position="180"/>
    </location>
</feature>
<keyword evidence="1" id="KW-0175">Coiled coil</keyword>
<evidence type="ECO:0000256" key="2">
    <source>
        <dbReference type="SAM" id="MobiDB-lite"/>
    </source>
</evidence>
<reference evidence="3" key="2">
    <citation type="journal article" date="2024" name="Plant">
        <title>Genomic evolution and insights into agronomic trait innovations of Sesamum species.</title>
        <authorList>
            <person name="Miao H."/>
            <person name="Wang L."/>
            <person name="Qu L."/>
            <person name="Liu H."/>
            <person name="Sun Y."/>
            <person name="Le M."/>
            <person name="Wang Q."/>
            <person name="Wei S."/>
            <person name="Zheng Y."/>
            <person name="Lin W."/>
            <person name="Duan Y."/>
            <person name="Cao H."/>
            <person name="Xiong S."/>
            <person name="Wang X."/>
            <person name="Wei L."/>
            <person name="Li C."/>
            <person name="Ma Q."/>
            <person name="Ju M."/>
            <person name="Zhao R."/>
            <person name="Li G."/>
            <person name="Mu C."/>
            <person name="Tian Q."/>
            <person name="Mei H."/>
            <person name="Zhang T."/>
            <person name="Gao T."/>
            <person name="Zhang H."/>
        </authorList>
    </citation>
    <scope>NUCLEOTIDE SEQUENCE</scope>
    <source>
        <strain evidence="3">G02</strain>
    </source>
</reference>
<feature type="region of interest" description="Disordered" evidence="2">
    <location>
        <begin position="123"/>
        <end position="192"/>
    </location>
</feature>
<accession>A0AAW2MVH7</accession>
<dbReference type="PANTHER" id="PTHR12707">
    <property type="entry name" value="PINN"/>
    <property type="match status" value="1"/>
</dbReference>
<dbReference type="GO" id="GO:0071013">
    <property type="term" value="C:catalytic step 2 spliceosome"/>
    <property type="evidence" value="ECO:0007669"/>
    <property type="project" value="TreeGrafter"/>
</dbReference>
<protein>
    <recommendedName>
        <fullName evidence="4">Pinin/SDK/MemA protein domain-containing protein</fullName>
    </recommendedName>
</protein>